<proteinExistence type="predicted"/>
<comment type="caution">
    <text evidence="1">The sequence shown here is derived from an EMBL/GenBank/DDBJ whole genome shotgun (WGS) entry which is preliminary data.</text>
</comment>
<evidence type="ECO:0000313" key="2">
    <source>
        <dbReference type="Proteomes" id="UP000824120"/>
    </source>
</evidence>
<keyword evidence="2" id="KW-1185">Reference proteome</keyword>
<dbReference type="Proteomes" id="UP000824120">
    <property type="component" value="Chromosome 3"/>
</dbReference>
<protein>
    <submittedName>
        <fullName evidence="1">Uncharacterized protein</fullName>
    </submittedName>
</protein>
<sequence length="173" mass="18578">MKSFSLQVSHKTLSKLERKYLKRTILFLNHQKLVQVDSSTNAVSCLPLASSHSGPLGGIVLFHGTIRASHTGTKSGVCPFGELPKVLGDAHASASSFVSAFLFLFQTQVQPFKKGVSNSASQDSIMSAHNKTQFTYARINCVLKDSSCDTLLPKILMLAILATCASSSSTKSI</sequence>
<dbReference type="AlphaFoldDB" id="A0A9J5ZSM6"/>
<organism evidence="1 2">
    <name type="scientific">Solanum commersonii</name>
    <name type="common">Commerson's wild potato</name>
    <name type="synonym">Commerson's nightshade</name>
    <dbReference type="NCBI Taxonomy" id="4109"/>
    <lineage>
        <taxon>Eukaryota</taxon>
        <taxon>Viridiplantae</taxon>
        <taxon>Streptophyta</taxon>
        <taxon>Embryophyta</taxon>
        <taxon>Tracheophyta</taxon>
        <taxon>Spermatophyta</taxon>
        <taxon>Magnoliopsida</taxon>
        <taxon>eudicotyledons</taxon>
        <taxon>Gunneridae</taxon>
        <taxon>Pentapetalae</taxon>
        <taxon>asterids</taxon>
        <taxon>lamiids</taxon>
        <taxon>Solanales</taxon>
        <taxon>Solanaceae</taxon>
        <taxon>Solanoideae</taxon>
        <taxon>Solaneae</taxon>
        <taxon>Solanum</taxon>
    </lineage>
</organism>
<dbReference type="EMBL" id="JACXVP010000003">
    <property type="protein sequence ID" value="KAG5615277.1"/>
    <property type="molecule type" value="Genomic_DNA"/>
</dbReference>
<reference evidence="1 2" key="1">
    <citation type="submission" date="2020-09" db="EMBL/GenBank/DDBJ databases">
        <title>De no assembly of potato wild relative species, Solanum commersonii.</title>
        <authorList>
            <person name="Cho K."/>
        </authorList>
    </citation>
    <scope>NUCLEOTIDE SEQUENCE [LARGE SCALE GENOMIC DNA]</scope>
    <source>
        <strain evidence="1">LZ3.2</strain>
        <tissue evidence="1">Leaf</tissue>
    </source>
</reference>
<name>A0A9J5ZSM6_SOLCO</name>
<accession>A0A9J5ZSM6</accession>
<evidence type="ECO:0000313" key="1">
    <source>
        <dbReference type="EMBL" id="KAG5615277.1"/>
    </source>
</evidence>
<gene>
    <name evidence="1" type="ORF">H5410_015101</name>
</gene>